<comment type="catalytic activity">
    <reaction evidence="7 8">
        <text>UDP-N-acetyl-alpha-D-muramoyl-L-alanine + D-glutamate + ATP = UDP-N-acetyl-alpha-D-muramoyl-L-alanyl-D-glutamate + ADP + phosphate + H(+)</text>
        <dbReference type="Rhea" id="RHEA:16429"/>
        <dbReference type="ChEBI" id="CHEBI:15378"/>
        <dbReference type="ChEBI" id="CHEBI:29986"/>
        <dbReference type="ChEBI" id="CHEBI:30616"/>
        <dbReference type="ChEBI" id="CHEBI:43474"/>
        <dbReference type="ChEBI" id="CHEBI:83898"/>
        <dbReference type="ChEBI" id="CHEBI:83900"/>
        <dbReference type="ChEBI" id="CHEBI:456216"/>
        <dbReference type="EC" id="6.3.2.9"/>
    </reaction>
</comment>
<dbReference type="PANTHER" id="PTHR43692:SF1">
    <property type="entry name" value="UDP-N-ACETYLMURAMOYLALANINE--D-GLUTAMATE LIGASE"/>
    <property type="match status" value="1"/>
</dbReference>
<dbReference type="InterPro" id="IPR004101">
    <property type="entry name" value="Mur_ligase_C"/>
</dbReference>
<keyword evidence="6 7" id="KW-0067">ATP-binding</keyword>
<dbReference type="RefSeq" id="WP_094090055.1">
    <property type="nucleotide sequence ID" value="NZ_CP016397.1"/>
</dbReference>
<dbReference type="EMBL" id="CP016397">
    <property type="protein sequence ID" value="ASQ44940.1"/>
    <property type="molecule type" value="Genomic_DNA"/>
</dbReference>
<dbReference type="UniPathway" id="UPA00219"/>
<keyword evidence="12" id="KW-1185">Reference proteome</keyword>
<comment type="pathway">
    <text evidence="2 7 8">Cell wall biogenesis; peptidoglycan biosynthesis.</text>
</comment>
<dbReference type="GO" id="GO:0051301">
    <property type="term" value="P:cell division"/>
    <property type="evidence" value="ECO:0007669"/>
    <property type="project" value="UniProtKB-KW"/>
</dbReference>
<proteinExistence type="inferred from homology"/>
<organism evidence="11 12">
    <name type="scientific">Legionella clemsonensis</name>
    <dbReference type="NCBI Taxonomy" id="1867846"/>
    <lineage>
        <taxon>Bacteria</taxon>
        <taxon>Pseudomonadati</taxon>
        <taxon>Pseudomonadota</taxon>
        <taxon>Gammaproteobacteria</taxon>
        <taxon>Legionellales</taxon>
        <taxon>Legionellaceae</taxon>
        <taxon>Legionella</taxon>
    </lineage>
</organism>
<evidence type="ECO:0000256" key="6">
    <source>
        <dbReference type="ARBA" id="ARBA00022840"/>
    </source>
</evidence>
<keyword evidence="7 8" id="KW-0132">Cell division</keyword>
<dbReference type="InterPro" id="IPR036565">
    <property type="entry name" value="Mur-like_cat_sf"/>
</dbReference>
<dbReference type="AlphaFoldDB" id="A0A222NZB1"/>
<dbReference type="GO" id="GO:0008360">
    <property type="term" value="P:regulation of cell shape"/>
    <property type="evidence" value="ECO:0007669"/>
    <property type="project" value="UniProtKB-KW"/>
</dbReference>
<dbReference type="NCBIfam" id="TIGR01087">
    <property type="entry name" value="murD"/>
    <property type="match status" value="1"/>
</dbReference>
<evidence type="ECO:0000256" key="3">
    <source>
        <dbReference type="ARBA" id="ARBA00022490"/>
    </source>
</evidence>
<keyword evidence="5 7" id="KW-0547">Nucleotide-binding</keyword>
<dbReference type="SUPFAM" id="SSF51984">
    <property type="entry name" value="MurCD N-terminal domain"/>
    <property type="match status" value="1"/>
</dbReference>
<comment type="similarity">
    <text evidence="7">Belongs to the MurCDEF family.</text>
</comment>
<dbReference type="EC" id="6.3.2.9" evidence="7 8"/>
<dbReference type="GO" id="GO:0071555">
    <property type="term" value="P:cell wall organization"/>
    <property type="evidence" value="ECO:0007669"/>
    <property type="project" value="UniProtKB-KW"/>
</dbReference>
<sequence length="446" mass="48370">MKQLLYLVAGLGKTGHSIAGYLRRRNLPFVVFDTRREVTGLAEFAAAFPGVDIFLENLPHALYQQLAGIIASPGISLDEPFLQEAFRLNIPVFGDIECLTRETSSPMIAITGTNGKSTVTTLVGEMAKAAGLSVAVAGNIGLPVLDLLDNDQTYDLWVLELSSFQLDLTHSLKPVAATILNLSPDHLDRHHTYEAYINSKQRIYQNAQVLLYNRQDAHTYPNTDLIQGNKASYGLDKPDAANWGIVEKNGRPYLAQGEYCFLAVDELRIKGKHNWQNALAACALARAAGIDFQSIVSVLQSFKGLPHRCQWVRTLNQVDWINDSKGTNIGATLSAISGIGGSMQGKIVLIAGGQGKGADFTELRSPVADYVRSVVLIGEDADKMEEALADVVPVLRAPSLDGAVVLAKEQAKPGDVVLLSPACASLDMFRDFNHRGEVFTNLVGKL</sequence>
<gene>
    <name evidence="7 11" type="primary">murD</name>
    <name evidence="11" type="ORF">clem_01885</name>
</gene>
<comment type="subcellular location">
    <subcellularLocation>
        <location evidence="1 7 8">Cytoplasm</location>
    </subcellularLocation>
</comment>
<dbReference type="GO" id="GO:0005737">
    <property type="term" value="C:cytoplasm"/>
    <property type="evidence" value="ECO:0007669"/>
    <property type="project" value="UniProtKB-SubCell"/>
</dbReference>
<keyword evidence="7 8" id="KW-0573">Peptidoglycan synthesis</keyword>
<keyword evidence="4 7" id="KW-0436">Ligase</keyword>
<name>A0A222NZB1_9GAMM</name>
<reference evidence="12" key="1">
    <citation type="submission" date="2016-07" db="EMBL/GenBank/DDBJ databases">
        <authorList>
            <person name="Florea S."/>
            <person name="Webb J.S."/>
            <person name="Jaromczyk J."/>
            <person name="Schardl C.L."/>
        </authorList>
    </citation>
    <scope>NUCLEOTIDE SEQUENCE [LARGE SCALE GENOMIC DNA]</scope>
    <source>
        <strain evidence="12">CDC-D5610</strain>
    </source>
</reference>
<keyword evidence="7 8" id="KW-0133">Cell shape</keyword>
<evidence type="ECO:0000259" key="10">
    <source>
        <dbReference type="Pfam" id="PF08245"/>
    </source>
</evidence>
<accession>A0A222NZB1</accession>
<dbReference type="Gene3D" id="3.90.190.20">
    <property type="entry name" value="Mur ligase, C-terminal domain"/>
    <property type="match status" value="1"/>
</dbReference>
<feature type="domain" description="Mur ligase C-terminal" evidence="9">
    <location>
        <begin position="307"/>
        <end position="423"/>
    </location>
</feature>
<dbReference type="Gene3D" id="3.40.1190.10">
    <property type="entry name" value="Mur-like, catalytic domain"/>
    <property type="match status" value="1"/>
</dbReference>
<feature type="binding site" evidence="7">
    <location>
        <begin position="112"/>
        <end position="118"/>
    </location>
    <ligand>
        <name>ATP</name>
        <dbReference type="ChEBI" id="CHEBI:30616"/>
    </ligand>
</feature>
<evidence type="ECO:0000256" key="5">
    <source>
        <dbReference type="ARBA" id="ARBA00022741"/>
    </source>
</evidence>
<dbReference type="Pfam" id="PF21799">
    <property type="entry name" value="MurD-like_N"/>
    <property type="match status" value="1"/>
</dbReference>
<dbReference type="Proteomes" id="UP000201728">
    <property type="component" value="Chromosome"/>
</dbReference>
<evidence type="ECO:0000256" key="1">
    <source>
        <dbReference type="ARBA" id="ARBA00004496"/>
    </source>
</evidence>
<dbReference type="Pfam" id="PF08245">
    <property type="entry name" value="Mur_ligase_M"/>
    <property type="match status" value="1"/>
</dbReference>
<feature type="domain" description="Mur ligase central" evidence="10">
    <location>
        <begin position="110"/>
        <end position="285"/>
    </location>
</feature>
<dbReference type="InterPro" id="IPR013221">
    <property type="entry name" value="Mur_ligase_cen"/>
</dbReference>
<dbReference type="InterPro" id="IPR005762">
    <property type="entry name" value="MurD"/>
</dbReference>
<dbReference type="SUPFAM" id="SSF53244">
    <property type="entry name" value="MurD-like peptide ligases, peptide-binding domain"/>
    <property type="match status" value="1"/>
</dbReference>
<dbReference type="GO" id="GO:0008764">
    <property type="term" value="F:UDP-N-acetylmuramoylalanine-D-glutamate ligase activity"/>
    <property type="evidence" value="ECO:0007669"/>
    <property type="project" value="UniProtKB-UniRule"/>
</dbReference>
<evidence type="ECO:0000313" key="12">
    <source>
        <dbReference type="Proteomes" id="UP000201728"/>
    </source>
</evidence>
<dbReference type="SUPFAM" id="SSF53623">
    <property type="entry name" value="MurD-like peptide ligases, catalytic domain"/>
    <property type="match status" value="1"/>
</dbReference>
<dbReference type="Pfam" id="PF02875">
    <property type="entry name" value="Mur_ligase_C"/>
    <property type="match status" value="1"/>
</dbReference>
<evidence type="ECO:0000256" key="8">
    <source>
        <dbReference type="RuleBase" id="RU003664"/>
    </source>
</evidence>
<dbReference type="Gene3D" id="3.40.50.720">
    <property type="entry name" value="NAD(P)-binding Rossmann-like Domain"/>
    <property type="match status" value="1"/>
</dbReference>
<evidence type="ECO:0000256" key="4">
    <source>
        <dbReference type="ARBA" id="ARBA00022598"/>
    </source>
</evidence>
<dbReference type="OrthoDB" id="9809796at2"/>
<keyword evidence="7 8" id="KW-0961">Cell wall biogenesis/degradation</keyword>
<dbReference type="GO" id="GO:0009252">
    <property type="term" value="P:peptidoglycan biosynthetic process"/>
    <property type="evidence" value="ECO:0007669"/>
    <property type="project" value="UniProtKB-UniRule"/>
</dbReference>
<keyword evidence="3 7" id="KW-0963">Cytoplasm</keyword>
<dbReference type="PANTHER" id="PTHR43692">
    <property type="entry name" value="UDP-N-ACETYLMURAMOYLALANINE--D-GLUTAMATE LIGASE"/>
    <property type="match status" value="1"/>
</dbReference>
<dbReference type="HAMAP" id="MF_00639">
    <property type="entry name" value="MurD"/>
    <property type="match status" value="1"/>
</dbReference>
<evidence type="ECO:0000256" key="7">
    <source>
        <dbReference type="HAMAP-Rule" id="MF_00639"/>
    </source>
</evidence>
<protein>
    <recommendedName>
        <fullName evidence="7 8">UDP-N-acetylmuramoylalanine--D-glutamate ligase</fullName>
        <ecNumber evidence="7 8">6.3.2.9</ecNumber>
    </recommendedName>
    <alternativeName>
        <fullName evidence="7">D-glutamic acid-adding enzyme</fullName>
    </alternativeName>
    <alternativeName>
        <fullName evidence="7">UDP-N-acetylmuramoyl-L-alanyl-D-glutamate synthetase</fullName>
    </alternativeName>
</protein>
<dbReference type="GO" id="GO:0005524">
    <property type="term" value="F:ATP binding"/>
    <property type="evidence" value="ECO:0007669"/>
    <property type="project" value="UniProtKB-UniRule"/>
</dbReference>
<evidence type="ECO:0000256" key="2">
    <source>
        <dbReference type="ARBA" id="ARBA00004752"/>
    </source>
</evidence>
<keyword evidence="7 8" id="KW-0131">Cell cycle</keyword>
<evidence type="ECO:0000259" key="9">
    <source>
        <dbReference type="Pfam" id="PF02875"/>
    </source>
</evidence>
<dbReference type="InterPro" id="IPR036615">
    <property type="entry name" value="Mur_ligase_C_dom_sf"/>
</dbReference>
<comment type="function">
    <text evidence="7 8">Cell wall formation. Catalyzes the addition of glutamate to the nucleotide precursor UDP-N-acetylmuramoyl-L-alanine (UMA).</text>
</comment>
<evidence type="ECO:0000313" key="11">
    <source>
        <dbReference type="EMBL" id="ASQ44940.1"/>
    </source>
</evidence>
<dbReference type="KEGG" id="lcd:clem_01885"/>